<organism evidence="1 2">
    <name type="scientific">Acer negundo</name>
    <name type="common">Box elder</name>
    <dbReference type="NCBI Taxonomy" id="4023"/>
    <lineage>
        <taxon>Eukaryota</taxon>
        <taxon>Viridiplantae</taxon>
        <taxon>Streptophyta</taxon>
        <taxon>Embryophyta</taxon>
        <taxon>Tracheophyta</taxon>
        <taxon>Spermatophyta</taxon>
        <taxon>Magnoliopsida</taxon>
        <taxon>eudicotyledons</taxon>
        <taxon>Gunneridae</taxon>
        <taxon>Pentapetalae</taxon>
        <taxon>rosids</taxon>
        <taxon>malvids</taxon>
        <taxon>Sapindales</taxon>
        <taxon>Sapindaceae</taxon>
        <taxon>Hippocastanoideae</taxon>
        <taxon>Acereae</taxon>
        <taxon>Acer</taxon>
    </lineage>
</organism>
<name>A0AAD5NKU3_ACENE</name>
<proteinExistence type="predicted"/>
<evidence type="ECO:0000313" key="2">
    <source>
        <dbReference type="Proteomes" id="UP001064489"/>
    </source>
</evidence>
<evidence type="ECO:0008006" key="3">
    <source>
        <dbReference type="Google" id="ProtNLM"/>
    </source>
</evidence>
<keyword evidence="2" id="KW-1185">Reference proteome</keyword>
<comment type="caution">
    <text evidence="1">The sequence shown here is derived from an EMBL/GenBank/DDBJ whole genome shotgun (WGS) entry which is preliminary data.</text>
</comment>
<dbReference type="EMBL" id="JAJSOW010000105">
    <property type="protein sequence ID" value="KAI9165390.1"/>
    <property type="molecule type" value="Genomic_DNA"/>
</dbReference>
<gene>
    <name evidence="1" type="ORF">LWI28_013230</name>
</gene>
<evidence type="ECO:0000313" key="1">
    <source>
        <dbReference type="EMBL" id="KAI9165390.1"/>
    </source>
</evidence>
<reference evidence="1" key="1">
    <citation type="journal article" date="2022" name="Plant J.">
        <title>Strategies of tolerance reflected in two North American maple genomes.</title>
        <authorList>
            <person name="McEvoy S.L."/>
            <person name="Sezen U.U."/>
            <person name="Trouern-Trend A."/>
            <person name="McMahon S.M."/>
            <person name="Schaberg P.G."/>
            <person name="Yang J."/>
            <person name="Wegrzyn J.L."/>
            <person name="Swenson N.G."/>
        </authorList>
    </citation>
    <scope>NUCLEOTIDE SEQUENCE</scope>
    <source>
        <strain evidence="1">91603</strain>
    </source>
</reference>
<reference evidence="1" key="2">
    <citation type="submission" date="2023-02" db="EMBL/GenBank/DDBJ databases">
        <authorList>
            <person name="Swenson N.G."/>
            <person name="Wegrzyn J.L."/>
            <person name="Mcevoy S.L."/>
        </authorList>
    </citation>
    <scope>NUCLEOTIDE SEQUENCE</scope>
    <source>
        <strain evidence="1">91603</strain>
        <tissue evidence="1">Leaf</tissue>
    </source>
</reference>
<dbReference type="Proteomes" id="UP001064489">
    <property type="component" value="Chromosome 10"/>
</dbReference>
<accession>A0AAD5NKU3</accession>
<sequence length="119" mass="13434">MSATGIKPTFQSLSTINYLFFETQPRPRSTSSLQPLNRYQPVHRSFVAQISAISEPRSYSEVVASPKWRDAMHSKLQALQANGTWSLTPLPAGKTPIGCRWVYKIKHRSDGSIERCKAR</sequence>
<dbReference type="AlphaFoldDB" id="A0AAD5NKU3"/>
<protein>
    <recommendedName>
        <fullName evidence="3">Mitochondrial protein</fullName>
    </recommendedName>
</protein>